<evidence type="ECO:0000313" key="1">
    <source>
        <dbReference type="EMBL" id="CRF52231.1"/>
    </source>
</evidence>
<reference evidence="2" key="1">
    <citation type="submission" date="2014-12" db="EMBL/GenBank/DDBJ databases">
        <authorList>
            <person name="Jaenicke S."/>
        </authorList>
    </citation>
    <scope>NUCLEOTIDE SEQUENCE [LARGE SCALE GENOMIC DNA]</scope>
</reference>
<evidence type="ECO:0000313" key="2">
    <source>
        <dbReference type="Proteomes" id="UP000043437"/>
    </source>
</evidence>
<proteinExistence type="predicted"/>
<dbReference type="Proteomes" id="UP000043437">
    <property type="component" value="Unassembled WGS sequence"/>
</dbReference>
<sequence>MVLSFGTKICALRGKNPTKKSKHINADRLDINTPTEEMIAESKKIFNILT</sequence>
<protein>
    <submittedName>
        <fullName evidence="1">Uncharacterized protein</fullName>
    </submittedName>
</protein>
<name>A0A0K2XYQ2_9HELI</name>
<gene>
    <name evidence="1" type="ORF">HAL07_03570</name>
</gene>
<organism evidence="1 2">
    <name type="scientific">Helicobacter ailurogastricus</name>
    <dbReference type="NCBI Taxonomy" id="1578720"/>
    <lineage>
        <taxon>Bacteria</taxon>
        <taxon>Pseudomonadati</taxon>
        <taxon>Campylobacterota</taxon>
        <taxon>Epsilonproteobacteria</taxon>
        <taxon>Campylobacterales</taxon>
        <taxon>Helicobacteraceae</taxon>
        <taxon>Helicobacter</taxon>
    </lineage>
</organism>
<dbReference type="EMBL" id="CDMG01000002">
    <property type="protein sequence ID" value="CRF52231.1"/>
    <property type="molecule type" value="Genomic_DNA"/>
</dbReference>
<accession>A0A0K2XYQ2</accession>
<dbReference type="AlphaFoldDB" id="A0A0K2XYQ2"/>